<dbReference type="Gene3D" id="3.20.20.70">
    <property type="entry name" value="Aldolase class I"/>
    <property type="match status" value="1"/>
</dbReference>
<gene>
    <name evidence="11" type="ORF">CBR_g45512</name>
</gene>
<sequence length="672" mass="73166">MASCMLNRGWSLSLRCSKLLQSTSYSRRSIQRTKHIDSRRLPKPSGCAQRLVLFGSSSVHCRPAESSGAVLQQRCKPASNLSVDCCHASGRYKGLPFVCWAQPALVGKQRTASLTWDAGFISGPLLSSLDVCRFSSKLPSPQKGYHLCPSAKRTVPSPPRGSLLLKQTPCLGCAPRLRPGFKFRVHRVRLNFAHQNNAQLRKSAAGSCLVAVPMPAAPKMTARAAAHLGTGEGGGSAGTAFAVAETGHDQVAEVQEDTVLLDCATDIALGKEHRLEPNCSLAGSKFAAKNNGLVEISLPQAGFEPKLNEAAAPNSLAAKLSVAPMMEWTDNHYREMARMISQKTWLYTEMVVDATVIHRQDDLDRFLAYPKGQKPIVLQLGGSDPAMLAQAATLAEAYGYDEINLNCGCPSTKVAGHGCFGARLMLTPDVVGDAVAAMSKACSVPITVKCRIGVDNNDSFEELCTFVESVSTRAPIKHFIIHARKALLKGLTPSQNRSVPPLKYDYVFGLIKAFPSLHFTINGGILTCQEARKMLELGVHGVMIGRAAYNHPWLVLGDADRCIFGVDNPGVTRRKVLERYTEYAESAIGTQSPNYPSVRSLIRPVQNLFHAEKGAARWRRAIEEGLTARLGFRELVQRASMELADKVLDSPPPPFDAEEEEKEEESDKENEF</sequence>
<evidence type="ECO:0000313" key="11">
    <source>
        <dbReference type="EMBL" id="GBG87454.1"/>
    </source>
</evidence>
<dbReference type="GO" id="GO:0050660">
    <property type="term" value="F:flavin adenine dinucleotide binding"/>
    <property type="evidence" value="ECO:0007669"/>
    <property type="project" value="InterPro"/>
</dbReference>
<keyword evidence="4" id="KW-0288">FMN</keyword>
<feature type="compositionally biased region" description="Acidic residues" evidence="9">
    <location>
        <begin position="656"/>
        <end position="672"/>
    </location>
</feature>
<accession>A0A388LYQ5</accession>
<comment type="caution">
    <text evidence="11">The sequence shown here is derived from an EMBL/GenBank/DDBJ whole genome shotgun (WGS) entry which is preliminary data.</text>
</comment>
<evidence type="ECO:0000256" key="5">
    <source>
        <dbReference type="ARBA" id="ARBA00022694"/>
    </source>
</evidence>
<evidence type="ECO:0000256" key="4">
    <source>
        <dbReference type="ARBA" id="ARBA00022643"/>
    </source>
</evidence>
<dbReference type="SUPFAM" id="SSF51395">
    <property type="entry name" value="FMN-linked oxidoreductases"/>
    <property type="match status" value="1"/>
</dbReference>
<evidence type="ECO:0000256" key="8">
    <source>
        <dbReference type="ARBA" id="ARBA00023002"/>
    </source>
</evidence>
<evidence type="ECO:0000256" key="2">
    <source>
        <dbReference type="ARBA" id="ARBA00022555"/>
    </source>
</evidence>
<keyword evidence="6" id="KW-0521">NADP</keyword>
<dbReference type="InterPro" id="IPR004653">
    <property type="entry name" value="DusA"/>
</dbReference>
<dbReference type="EMBL" id="BFEA01000614">
    <property type="protein sequence ID" value="GBG87454.1"/>
    <property type="molecule type" value="Genomic_DNA"/>
</dbReference>
<name>A0A388LYQ5_CHABU</name>
<reference evidence="11 12" key="1">
    <citation type="journal article" date="2018" name="Cell">
        <title>The Chara Genome: Secondary Complexity and Implications for Plant Terrestrialization.</title>
        <authorList>
            <person name="Nishiyama T."/>
            <person name="Sakayama H."/>
            <person name="Vries J.D."/>
            <person name="Buschmann H."/>
            <person name="Saint-Marcoux D."/>
            <person name="Ullrich K.K."/>
            <person name="Haas F.B."/>
            <person name="Vanderstraeten L."/>
            <person name="Becker D."/>
            <person name="Lang D."/>
            <person name="Vosolsobe S."/>
            <person name="Rombauts S."/>
            <person name="Wilhelmsson P.K.I."/>
            <person name="Janitza P."/>
            <person name="Kern R."/>
            <person name="Heyl A."/>
            <person name="Rumpler F."/>
            <person name="Villalobos L.I.A.C."/>
            <person name="Clay J.M."/>
            <person name="Skokan R."/>
            <person name="Toyoda A."/>
            <person name="Suzuki Y."/>
            <person name="Kagoshima H."/>
            <person name="Schijlen E."/>
            <person name="Tajeshwar N."/>
            <person name="Catarino B."/>
            <person name="Hetherington A.J."/>
            <person name="Saltykova A."/>
            <person name="Bonnot C."/>
            <person name="Breuninger H."/>
            <person name="Symeonidi A."/>
            <person name="Radhakrishnan G.V."/>
            <person name="Van Nieuwerburgh F."/>
            <person name="Deforce D."/>
            <person name="Chang C."/>
            <person name="Karol K.G."/>
            <person name="Hedrich R."/>
            <person name="Ulvskov P."/>
            <person name="Glockner G."/>
            <person name="Delwiche C.F."/>
            <person name="Petrasek J."/>
            <person name="Van de Peer Y."/>
            <person name="Friml J."/>
            <person name="Beilby M."/>
            <person name="Dolan L."/>
            <person name="Kohara Y."/>
            <person name="Sugano S."/>
            <person name="Fujiyama A."/>
            <person name="Delaux P.-M."/>
            <person name="Quint M."/>
            <person name="TheiBen G."/>
            <person name="Hagemann M."/>
            <person name="Harholt J."/>
            <person name="Dunand C."/>
            <person name="Zachgo S."/>
            <person name="Langdale J."/>
            <person name="Maumus F."/>
            <person name="Straeten D.V.D."/>
            <person name="Gould S.B."/>
            <person name="Rensing S.A."/>
        </authorList>
    </citation>
    <scope>NUCLEOTIDE SEQUENCE [LARGE SCALE GENOMIC DNA]</scope>
    <source>
        <strain evidence="11 12">S276</strain>
    </source>
</reference>
<dbReference type="GO" id="GO:0017150">
    <property type="term" value="F:tRNA dihydrouridine synthase activity"/>
    <property type="evidence" value="ECO:0007669"/>
    <property type="project" value="InterPro"/>
</dbReference>
<dbReference type="AlphaFoldDB" id="A0A388LYQ5"/>
<dbReference type="PANTHER" id="PTHR42907">
    <property type="entry name" value="FMN-LINKED OXIDOREDUCTASES SUPERFAMILY PROTEIN"/>
    <property type="match status" value="1"/>
</dbReference>
<dbReference type="InterPro" id="IPR035587">
    <property type="entry name" value="DUS-like_FMN-bd"/>
</dbReference>
<dbReference type="PANTHER" id="PTHR42907:SF1">
    <property type="entry name" value="FMN-LINKED OXIDOREDUCTASES SUPERFAMILY PROTEIN"/>
    <property type="match status" value="1"/>
</dbReference>
<dbReference type="STRING" id="69332.A0A388LYQ5"/>
<dbReference type="NCBIfam" id="NF008774">
    <property type="entry name" value="PRK11815.1"/>
    <property type="match status" value="1"/>
</dbReference>
<keyword evidence="12" id="KW-1185">Reference proteome</keyword>
<keyword evidence="5" id="KW-0819">tRNA processing</keyword>
<keyword evidence="2" id="KW-0820">tRNA-binding</keyword>
<evidence type="ECO:0000259" key="10">
    <source>
        <dbReference type="Pfam" id="PF01207"/>
    </source>
</evidence>
<dbReference type="Pfam" id="PF01207">
    <property type="entry name" value="Dus"/>
    <property type="match status" value="1"/>
</dbReference>
<dbReference type="PROSITE" id="PS01136">
    <property type="entry name" value="UPF0034"/>
    <property type="match status" value="1"/>
</dbReference>
<evidence type="ECO:0000256" key="3">
    <source>
        <dbReference type="ARBA" id="ARBA00022630"/>
    </source>
</evidence>
<feature type="region of interest" description="Disordered" evidence="9">
    <location>
        <begin position="643"/>
        <end position="672"/>
    </location>
</feature>
<dbReference type="InterPro" id="IPR013785">
    <property type="entry name" value="Aldolase_TIM"/>
</dbReference>
<evidence type="ECO:0000256" key="1">
    <source>
        <dbReference type="ARBA" id="ARBA00001917"/>
    </source>
</evidence>
<dbReference type="Gene3D" id="1.20.120.1460">
    <property type="match status" value="1"/>
</dbReference>
<organism evidence="11 12">
    <name type="scientific">Chara braunii</name>
    <name type="common">Braun's stonewort</name>
    <dbReference type="NCBI Taxonomy" id="69332"/>
    <lineage>
        <taxon>Eukaryota</taxon>
        <taxon>Viridiplantae</taxon>
        <taxon>Streptophyta</taxon>
        <taxon>Charophyceae</taxon>
        <taxon>Charales</taxon>
        <taxon>Characeae</taxon>
        <taxon>Chara</taxon>
    </lineage>
</organism>
<evidence type="ECO:0000313" key="12">
    <source>
        <dbReference type="Proteomes" id="UP000265515"/>
    </source>
</evidence>
<dbReference type="OrthoDB" id="10262250at2759"/>
<evidence type="ECO:0000256" key="6">
    <source>
        <dbReference type="ARBA" id="ARBA00022857"/>
    </source>
</evidence>
<feature type="domain" description="DUS-like FMN-binding" evidence="10">
    <location>
        <begin position="322"/>
        <end position="627"/>
    </location>
</feature>
<keyword evidence="7" id="KW-0694">RNA-binding</keyword>
<evidence type="ECO:0000256" key="7">
    <source>
        <dbReference type="ARBA" id="ARBA00022884"/>
    </source>
</evidence>
<comment type="cofactor">
    <cofactor evidence="1">
        <name>FMN</name>
        <dbReference type="ChEBI" id="CHEBI:58210"/>
    </cofactor>
</comment>
<keyword evidence="8" id="KW-0560">Oxidoreductase</keyword>
<evidence type="ECO:0000256" key="9">
    <source>
        <dbReference type="SAM" id="MobiDB-lite"/>
    </source>
</evidence>
<proteinExistence type="predicted"/>
<dbReference type="Proteomes" id="UP000265515">
    <property type="component" value="Unassembled WGS sequence"/>
</dbReference>
<protein>
    <recommendedName>
        <fullName evidence="10">DUS-like FMN-binding domain-containing protein</fullName>
    </recommendedName>
</protein>
<dbReference type="Gramene" id="GBG87454">
    <property type="protein sequence ID" value="GBG87454"/>
    <property type="gene ID" value="CBR_g45512"/>
</dbReference>
<dbReference type="InterPro" id="IPR018517">
    <property type="entry name" value="tRNA_hU_synthase_CS"/>
</dbReference>
<dbReference type="GO" id="GO:0000049">
    <property type="term" value="F:tRNA binding"/>
    <property type="evidence" value="ECO:0007669"/>
    <property type="project" value="UniProtKB-KW"/>
</dbReference>
<keyword evidence="3" id="KW-0285">Flavoprotein</keyword>
<dbReference type="CDD" id="cd02801">
    <property type="entry name" value="DUS_like_FMN"/>
    <property type="match status" value="1"/>
</dbReference>